<feature type="region of interest" description="Disordered" evidence="2">
    <location>
        <begin position="1"/>
        <end position="27"/>
    </location>
</feature>
<dbReference type="OrthoDB" id="2289214at2759"/>
<comment type="caution">
    <text evidence="4">The sequence shown here is derived from an EMBL/GenBank/DDBJ whole genome shotgun (WGS) entry which is preliminary data.</text>
</comment>
<evidence type="ECO:0000256" key="2">
    <source>
        <dbReference type="SAM" id="MobiDB-lite"/>
    </source>
</evidence>
<feature type="region of interest" description="Disordered" evidence="2">
    <location>
        <begin position="461"/>
        <end position="518"/>
    </location>
</feature>
<keyword evidence="1" id="KW-0862">Zinc</keyword>
<keyword evidence="5" id="KW-1185">Reference proteome</keyword>
<evidence type="ECO:0000256" key="1">
    <source>
        <dbReference type="PROSITE-ProRule" id="PRU00047"/>
    </source>
</evidence>
<dbReference type="InterPro" id="IPR036875">
    <property type="entry name" value="Znf_CCHC_sf"/>
</dbReference>
<feature type="compositionally biased region" description="Low complexity" evidence="2">
    <location>
        <begin position="1"/>
        <end position="15"/>
    </location>
</feature>
<keyword evidence="1" id="KW-0479">Metal-binding</keyword>
<dbReference type="GO" id="GO:0003676">
    <property type="term" value="F:nucleic acid binding"/>
    <property type="evidence" value="ECO:0007669"/>
    <property type="project" value="InterPro"/>
</dbReference>
<gene>
    <name evidence="4" type="ORF">LCOR_04010.1</name>
</gene>
<dbReference type="AlphaFoldDB" id="A0A068RS86"/>
<dbReference type="Proteomes" id="UP000027586">
    <property type="component" value="Unassembled WGS sequence"/>
</dbReference>
<feature type="domain" description="CCHC-type" evidence="3">
    <location>
        <begin position="280"/>
        <end position="295"/>
    </location>
</feature>
<feature type="region of interest" description="Disordered" evidence="2">
    <location>
        <begin position="297"/>
        <end position="336"/>
    </location>
</feature>
<organism evidence="4 5">
    <name type="scientific">Lichtheimia corymbifera JMRC:FSU:9682</name>
    <dbReference type="NCBI Taxonomy" id="1263082"/>
    <lineage>
        <taxon>Eukaryota</taxon>
        <taxon>Fungi</taxon>
        <taxon>Fungi incertae sedis</taxon>
        <taxon>Mucoromycota</taxon>
        <taxon>Mucoromycotina</taxon>
        <taxon>Mucoromycetes</taxon>
        <taxon>Mucorales</taxon>
        <taxon>Lichtheimiaceae</taxon>
        <taxon>Lichtheimia</taxon>
    </lineage>
</organism>
<dbReference type="SMART" id="SM00343">
    <property type="entry name" value="ZnF_C2HC"/>
    <property type="match status" value="2"/>
</dbReference>
<keyword evidence="1" id="KW-0863">Zinc-finger</keyword>
<dbReference type="Pfam" id="PF00098">
    <property type="entry name" value="zf-CCHC"/>
    <property type="match status" value="1"/>
</dbReference>
<feature type="compositionally biased region" description="Polar residues" evidence="2">
    <location>
        <begin position="471"/>
        <end position="488"/>
    </location>
</feature>
<dbReference type="InterPro" id="IPR001878">
    <property type="entry name" value="Znf_CCHC"/>
</dbReference>
<feature type="compositionally biased region" description="Low complexity" evidence="2">
    <location>
        <begin position="489"/>
        <end position="500"/>
    </location>
</feature>
<reference evidence="4" key="1">
    <citation type="submission" date="2013-08" db="EMBL/GenBank/DDBJ databases">
        <title>Gene expansion shapes genome architecture in the human pathogen Lichtheimia corymbifera: an evolutionary genomics analysis in the ancient terrestrial Mucorales (Mucoromycotina).</title>
        <authorList>
            <person name="Schwartze V.U."/>
            <person name="Winter S."/>
            <person name="Shelest E."/>
            <person name="Marcet-Houben M."/>
            <person name="Horn F."/>
            <person name="Wehner S."/>
            <person name="Hoffmann K."/>
            <person name="Riege K."/>
            <person name="Sammeth M."/>
            <person name="Nowrousian M."/>
            <person name="Valiante V."/>
            <person name="Linde J."/>
            <person name="Jacobsen I.D."/>
            <person name="Marz M."/>
            <person name="Brakhage A.A."/>
            <person name="Gabaldon T."/>
            <person name="Bocker S."/>
            <person name="Voigt K."/>
        </authorList>
    </citation>
    <scope>NUCLEOTIDE SEQUENCE [LARGE SCALE GENOMIC DNA]</scope>
    <source>
        <strain evidence="4">FSU 9682</strain>
    </source>
</reference>
<evidence type="ECO:0000259" key="3">
    <source>
        <dbReference type="PROSITE" id="PS50158"/>
    </source>
</evidence>
<accession>A0A068RS86</accession>
<evidence type="ECO:0000313" key="5">
    <source>
        <dbReference type="Proteomes" id="UP000027586"/>
    </source>
</evidence>
<evidence type="ECO:0000313" key="4">
    <source>
        <dbReference type="EMBL" id="CDH52550.1"/>
    </source>
</evidence>
<dbReference type="Gene3D" id="4.10.60.10">
    <property type="entry name" value="Zinc finger, CCHC-type"/>
    <property type="match status" value="1"/>
</dbReference>
<dbReference type="EMBL" id="CBTN010000013">
    <property type="protein sequence ID" value="CDH52550.1"/>
    <property type="molecule type" value="Genomic_DNA"/>
</dbReference>
<dbReference type="PROSITE" id="PS50158">
    <property type="entry name" value="ZF_CCHC"/>
    <property type="match status" value="1"/>
</dbReference>
<dbReference type="VEuPathDB" id="FungiDB:LCOR_04010.1"/>
<dbReference type="STRING" id="1263082.A0A068RS86"/>
<dbReference type="SUPFAM" id="SSF57756">
    <property type="entry name" value="Retrovirus zinc finger-like domains"/>
    <property type="match status" value="1"/>
</dbReference>
<sequence length="518" mass="57681">MQPSTTTTNTTTESTPLKDQIHPPSSPKIKSYVQAAKQGIVRNGRRHHLVTPLNAMASDVVKRQLQDVSRDGHISDPALLRRGTEEFSVFFDLSSHSIHENEFFKAARSLLPDWDVGIGMIQHRDKGRLLYELTMPNEQCCAFVVREGVTVGDIHLPAVRSLHPTRKLTKLELEKLPTCLPINDLEQRLRAALSQFGSVVQLGLYRATEGWFQGYGYAVLLNEEDDESANNLSHRIRFGQINGRDREFYAVWKHMGTYCRYCHASDHVIAKCPIRPSQGCFNCNRPGHIAANCPRLPNEMPHKQARKTVPSQSSVDPLPKSTKHKRNKASKPTQEHIVTISTSKGSPDLVNHSIDQASKQITEKKAKNFIRLPTALFTQSTTDVEEASSDIVPSSNATSLEVTSKEALNVHLVAVHDQHHAEDVTDGATVQSDPMSEDEVEQLYEDMRDNGDVIFEDVSAPSRRVTRSMKSRSPTGTQASRYNPLNQASSSLNTECLSSSQDVHLESSQGLSCEEESS</sequence>
<name>A0A068RS86_9FUNG</name>
<protein>
    <recommendedName>
        <fullName evidence="3">CCHC-type domain-containing protein</fullName>
    </recommendedName>
</protein>
<proteinExistence type="predicted"/>
<dbReference type="GO" id="GO:0008270">
    <property type="term" value="F:zinc ion binding"/>
    <property type="evidence" value="ECO:0007669"/>
    <property type="project" value="UniProtKB-KW"/>
</dbReference>